<accession>A0A553PBS8</accession>
<dbReference type="AlphaFoldDB" id="A0A553PBS8"/>
<protein>
    <submittedName>
        <fullName evidence="2">Uncharacterized protein</fullName>
    </submittedName>
</protein>
<name>A0A553PBS8_TIGCA</name>
<comment type="caution">
    <text evidence="2">The sequence shown here is derived from an EMBL/GenBank/DDBJ whole genome shotgun (WGS) entry which is preliminary data.</text>
</comment>
<dbReference type="Proteomes" id="UP000318571">
    <property type="component" value="Chromosome 2"/>
</dbReference>
<feature type="chain" id="PRO_5021968083" evidence="1">
    <location>
        <begin position="21"/>
        <end position="201"/>
    </location>
</feature>
<feature type="signal peptide" evidence="1">
    <location>
        <begin position="1"/>
        <end position="20"/>
    </location>
</feature>
<keyword evidence="3" id="KW-1185">Reference proteome</keyword>
<evidence type="ECO:0000256" key="1">
    <source>
        <dbReference type="SAM" id="SignalP"/>
    </source>
</evidence>
<gene>
    <name evidence="2" type="ORF">TCAL_05019</name>
</gene>
<keyword evidence="1" id="KW-0732">Signal</keyword>
<evidence type="ECO:0000313" key="3">
    <source>
        <dbReference type="Proteomes" id="UP000318571"/>
    </source>
</evidence>
<evidence type="ECO:0000313" key="2">
    <source>
        <dbReference type="EMBL" id="TRY75138.1"/>
    </source>
</evidence>
<sequence length="201" mass="22795">MKVFESTFSLFLGAVVAVQGVPQYFYAYPGTFPSFQPNGLKFSHTPQQFGHTPQQFGNIRHSAQEANCRIEMEPIAHQQCQTKIEQECETEEILVEEIEYLLKCHEVVDQACGQVVPQGGQFNPSAPQFRHRCHDLPRQVCLPEGQKKEVLKPVDKCWNVQKVECREVVENVPKNVCNHDLSDALNDNELDITRDGAIIEA</sequence>
<organism evidence="2 3">
    <name type="scientific">Tigriopus californicus</name>
    <name type="common">Marine copepod</name>
    <dbReference type="NCBI Taxonomy" id="6832"/>
    <lineage>
        <taxon>Eukaryota</taxon>
        <taxon>Metazoa</taxon>
        <taxon>Ecdysozoa</taxon>
        <taxon>Arthropoda</taxon>
        <taxon>Crustacea</taxon>
        <taxon>Multicrustacea</taxon>
        <taxon>Hexanauplia</taxon>
        <taxon>Copepoda</taxon>
        <taxon>Harpacticoida</taxon>
        <taxon>Harpacticidae</taxon>
        <taxon>Tigriopus</taxon>
    </lineage>
</organism>
<reference evidence="2 3" key="1">
    <citation type="journal article" date="2018" name="Nat. Ecol. Evol.">
        <title>Genomic signatures of mitonuclear coevolution across populations of Tigriopus californicus.</title>
        <authorList>
            <person name="Barreto F.S."/>
            <person name="Watson E.T."/>
            <person name="Lima T.G."/>
            <person name="Willett C.S."/>
            <person name="Edmands S."/>
            <person name="Li W."/>
            <person name="Burton R.S."/>
        </authorList>
    </citation>
    <scope>NUCLEOTIDE SEQUENCE [LARGE SCALE GENOMIC DNA]</scope>
    <source>
        <strain evidence="2 3">San Diego</strain>
    </source>
</reference>
<proteinExistence type="predicted"/>
<dbReference type="EMBL" id="VCGU01000005">
    <property type="protein sequence ID" value="TRY75138.1"/>
    <property type="molecule type" value="Genomic_DNA"/>
</dbReference>